<reference evidence="3 4" key="1">
    <citation type="journal article" date="2014" name="Agronomy (Basel)">
        <title>A Draft Genome Sequence for Ensete ventricosum, the Drought-Tolerant Tree Against Hunger.</title>
        <authorList>
            <person name="Harrison J."/>
            <person name="Moore K.A."/>
            <person name="Paszkiewicz K."/>
            <person name="Jones T."/>
            <person name="Grant M."/>
            <person name="Ambacheew D."/>
            <person name="Muzemil S."/>
            <person name="Studholme D.J."/>
        </authorList>
    </citation>
    <scope>NUCLEOTIDE SEQUENCE [LARGE SCALE GENOMIC DNA]</scope>
</reference>
<organism evidence="3 4">
    <name type="scientific">Ensete ventricosum</name>
    <name type="common">Abyssinian banana</name>
    <name type="synonym">Musa ensete</name>
    <dbReference type="NCBI Taxonomy" id="4639"/>
    <lineage>
        <taxon>Eukaryota</taxon>
        <taxon>Viridiplantae</taxon>
        <taxon>Streptophyta</taxon>
        <taxon>Embryophyta</taxon>
        <taxon>Tracheophyta</taxon>
        <taxon>Spermatophyta</taxon>
        <taxon>Magnoliopsida</taxon>
        <taxon>Liliopsida</taxon>
        <taxon>Zingiberales</taxon>
        <taxon>Musaceae</taxon>
        <taxon>Ensete</taxon>
    </lineage>
</organism>
<name>A0A427A597_ENSVE</name>
<accession>A0A427A597</accession>
<comment type="caution">
    <text evidence="3">The sequence shown here is derived from an EMBL/GenBank/DDBJ whole genome shotgun (WGS) entry which is preliminary data.</text>
</comment>
<sequence length="138" mass="16269">MMQGIMPYICPTWLIRTRTKRCKRGDLSEAQRQLKEAQVKARKMDNELLKSIKDLESTRAELPRRAINDYKESIGFKEGLKRMGRVAYEYDYRVALARFRSLYPNSEVEKDPFTIRLEDDSVPMERQQAFDDSNLPES</sequence>
<gene>
    <name evidence="3" type="ORF">B296_00017546</name>
</gene>
<dbReference type="Proteomes" id="UP000287651">
    <property type="component" value="Unassembled WGS sequence"/>
</dbReference>
<feature type="coiled-coil region" evidence="1">
    <location>
        <begin position="20"/>
        <end position="47"/>
    </location>
</feature>
<dbReference type="AlphaFoldDB" id="A0A427A597"/>
<proteinExistence type="predicted"/>
<feature type="region of interest" description="Disordered" evidence="2">
    <location>
        <begin position="114"/>
        <end position="138"/>
    </location>
</feature>
<keyword evidence="1" id="KW-0175">Coiled coil</keyword>
<evidence type="ECO:0000256" key="2">
    <source>
        <dbReference type="SAM" id="MobiDB-lite"/>
    </source>
</evidence>
<evidence type="ECO:0000313" key="3">
    <source>
        <dbReference type="EMBL" id="RRT71371.1"/>
    </source>
</evidence>
<protein>
    <submittedName>
        <fullName evidence="3">Uncharacterized protein</fullName>
    </submittedName>
</protein>
<evidence type="ECO:0000256" key="1">
    <source>
        <dbReference type="SAM" id="Coils"/>
    </source>
</evidence>
<dbReference type="EMBL" id="AMZH03003729">
    <property type="protein sequence ID" value="RRT71371.1"/>
    <property type="molecule type" value="Genomic_DNA"/>
</dbReference>
<evidence type="ECO:0000313" key="4">
    <source>
        <dbReference type="Proteomes" id="UP000287651"/>
    </source>
</evidence>